<reference evidence="1" key="1">
    <citation type="submission" date="2021-08" db="EMBL/GenBank/DDBJ databases">
        <title>The first chromosome-level gecko genome reveals the dynamic sex chromosomes of Neotropical dwarf geckos (Sphaerodactylidae: Sphaerodactylus).</title>
        <authorList>
            <person name="Pinto B.J."/>
            <person name="Keating S.E."/>
            <person name="Gamble T."/>
        </authorList>
    </citation>
    <scope>NUCLEOTIDE SEQUENCE</scope>
    <source>
        <strain evidence="1">TG3544</strain>
    </source>
</reference>
<keyword evidence="2" id="KW-1185">Reference proteome</keyword>
<accession>A0ACB8G1X5</accession>
<comment type="caution">
    <text evidence="1">The sequence shown here is derived from an EMBL/GenBank/DDBJ whole genome shotgun (WGS) entry which is preliminary data.</text>
</comment>
<sequence length="415" mass="45748">MASLEFGLINAANKYLTAEAFRFQVTATGLQLKPRQVWILQFLAPQGAGAAGPGEGAGQKLHLLSALKRYLAADANGKITCDQERPGPQTVFLLQQYPDGKVSLQNEQSKRYLGGAEDNVTCFAQAATETEKWTLHLAVHPNVAIYSPNRKRYVRCDEKAGALRCDRDMPWGAESVITVYYDFRVKKYGLRTGSGKLLAPDGSLVPDVTPETLYSLELNNGLVALRDEGGRYLSTREGIMKTAKMDKPGRDELFSIEASPAQVSLRSSSTNKFICCRPGADLYANAMAVGNTEIFQVLFDDDTKRVCFRGYCGTYMALGPNDCIVSSKQKDRNVWFELKYQDQKVMLTIGDKYVSMRPNGQLMAIPKAAGTRWKRNSLVSTGHAETSKHESVPIAVMGAQGCYTTRVVIVPIKML</sequence>
<organism evidence="1 2">
    <name type="scientific">Sphaerodactylus townsendi</name>
    <dbReference type="NCBI Taxonomy" id="933632"/>
    <lineage>
        <taxon>Eukaryota</taxon>
        <taxon>Metazoa</taxon>
        <taxon>Chordata</taxon>
        <taxon>Craniata</taxon>
        <taxon>Vertebrata</taxon>
        <taxon>Euteleostomi</taxon>
        <taxon>Lepidosauria</taxon>
        <taxon>Squamata</taxon>
        <taxon>Bifurcata</taxon>
        <taxon>Gekkota</taxon>
        <taxon>Sphaerodactylidae</taxon>
        <taxon>Sphaerodactylus</taxon>
    </lineage>
</organism>
<protein>
    <submittedName>
        <fullName evidence="1">Uncharacterized protein</fullName>
    </submittedName>
</protein>
<dbReference type="EMBL" id="CM037615">
    <property type="protein sequence ID" value="KAH8013728.1"/>
    <property type="molecule type" value="Genomic_DNA"/>
</dbReference>
<name>A0ACB8G1X5_9SAUR</name>
<evidence type="ECO:0000313" key="1">
    <source>
        <dbReference type="EMBL" id="KAH8013728.1"/>
    </source>
</evidence>
<gene>
    <name evidence="1" type="ORF">K3G42_021599</name>
</gene>
<dbReference type="Proteomes" id="UP000827872">
    <property type="component" value="Linkage Group LG02"/>
</dbReference>
<evidence type="ECO:0000313" key="2">
    <source>
        <dbReference type="Proteomes" id="UP000827872"/>
    </source>
</evidence>
<proteinExistence type="predicted"/>